<evidence type="ECO:0000259" key="8">
    <source>
        <dbReference type="PROSITE" id="PS50850"/>
    </source>
</evidence>
<dbReference type="RefSeq" id="WP_143556662.1">
    <property type="nucleotide sequence ID" value="NZ_PDJG01000001.1"/>
</dbReference>
<proteinExistence type="predicted"/>
<evidence type="ECO:0000256" key="5">
    <source>
        <dbReference type="ARBA" id="ARBA00022989"/>
    </source>
</evidence>
<evidence type="ECO:0000256" key="2">
    <source>
        <dbReference type="ARBA" id="ARBA00022448"/>
    </source>
</evidence>
<accession>A0A2A9E0J9</accession>
<feature type="domain" description="Major facilitator superfamily (MFS) profile" evidence="8">
    <location>
        <begin position="14"/>
        <end position="397"/>
    </location>
</feature>
<feature type="transmembrane region" description="Helical" evidence="7">
    <location>
        <begin position="335"/>
        <end position="361"/>
    </location>
</feature>
<dbReference type="InterPro" id="IPR020846">
    <property type="entry name" value="MFS_dom"/>
</dbReference>
<gene>
    <name evidence="9" type="ORF">ATL42_0187</name>
</gene>
<keyword evidence="6 7" id="KW-0472">Membrane</keyword>
<dbReference type="OrthoDB" id="3285778at2"/>
<feature type="transmembrane region" description="Helical" evidence="7">
    <location>
        <begin position="105"/>
        <end position="127"/>
    </location>
</feature>
<dbReference type="Pfam" id="PF07690">
    <property type="entry name" value="MFS_1"/>
    <property type="match status" value="1"/>
</dbReference>
<comment type="subcellular location">
    <subcellularLocation>
        <location evidence="1">Cell membrane</location>
        <topology evidence="1">Multi-pass membrane protein</topology>
    </subcellularLocation>
</comment>
<dbReference type="InterPro" id="IPR036259">
    <property type="entry name" value="MFS_trans_sf"/>
</dbReference>
<dbReference type="PANTHER" id="PTHR23517">
    <property type="entry name" value="RESISTANCE PROTEIN MDTM, PUTATIVE-RELATED-RELATED"/>
    <property type="match status" value="1"/>
</dbReference>
<keyword evidence="3" id="KW-1003">Cell membrane</keyword>
<name>A0A2A9E0J9_9MICO</name>
<dbReference type="GO" id="GO:0022857">
    <property type="term" value="F:transmembrane transporter activity"/>
    <property type="evidence" value="ECO:0007669"/>
    <property type="project" value="InterPro"/>
</dbReference>
<dbReference type="Proteomes" id="UP000225548">
    <property type="component" value="Unassembled WGS sequence"/>
</dbReference>
<keyword evidence="4 7" id="KW-0812">Transmembrane</keyword>
<dbReference type="PROSITE" id="PS50850">
    <property type="entry name" value="MFS"/>
    <property type="match status" value="1"/>
</dbReference>
<evidence type="ECO:0000256" key="3">
    <source>
        <dbReference type="ARBA" id="ARBA00022475"/>
    </source>
</evidence>
<feature type="transmembrane region" description="Helical" evidence="7">
    <location>
        <begin position="277"/>
        <end position="295"/>
    </location>
</feature>
<feature type="transmembrane region" description="Helical" evidence="7">
    <location>
        <begin position="12"/>
        <end position="33"/>
    </location>
</feature>
<comment type="caution">
    <text evidence="9">The sequence shown here is derived from an EMBL/GenBank/DDBJ whole genome shotgun (WGS) entry which is preliminary data.</text>
</comment>
<dbReference type="SUPFAM" id="SSF103473">
    <property type="entry name" value="MFS general substrate transporter"/>
    <property type="match status" value="1"/>
</dbReference>
<keyword evidence="5 7" id="KW-1133">Transmembrane helix</keyword>
<reference evidence="9 10" key="1">
    <citation type="submission" date="2017-10" db="EMBL/GenBank/DDBJ databases">
        <title>Sequencing the genomes of 1000 actinobacteria strains.</title>
        <authorList>
            <person name="Klenk H.-P."/>
        </authorList>
    </citation>
    <scope>NUCLEOTIDE SEQUENCE [LARGE SCALE GENOMIC DNA]</scope>
    <source>
        <strain evidence="9 10">DSM 18966</strain>
    </source>
</reference>
<protein>
    <submittedName>
        <fullName evidence="9">DHA1 family multidrug resistance protein-like MFS transporter</fullName>
    </submittedName>
</protein>
<keyword evidence="2" id="KW-0813">Transport</keyword>
<feature type="transmembrane region" description="Helical" evidence="7">
    <location>
        <begin position="174"/>
        <end position="193"/>
    </location>
</feature>
<evidence type="ECO:0000256" key="4">
    <source>
        <dbReference type="ARBA" id="ARBA00022692"/>
    </source>
</evidence>
<dbReference type="Gene3D" id="1.20.1250.20">
    <property type="entry name" value="MFS general substrate transporter like domains"/>
    <property type="match status" value="1"/>
</dbReference>
<evidence type="ECO:0000313" key="9">
    <source>
        <dbReference type="EMBL" id="PFG32363.1"/>
    </source>
</evidence>
<feature type="transmembrane region" description="Helical" evidence="7">
    <location>
        <begin position="367"/>
        <end position="387"/>
    </location>
</feature>
<feature type="transmembrane region" description="Helical" evidence="7">
    <location>
        <begin position="81"/>
        <end position="99"/>
    </location>
</feature>
<organism evidence="9 10">
    <name type="scientific">Sanguibacter antarcticus</name>
    <dbReference type="NCBI Taxonomy" id="372484"/>
    <lineage>
        <taxon>Bacteria</taxon>
        <taxon>Bacillati</taxon>
        <taxon>Actinomycetota</taxon>
        <taxon>Actinomycetes</taxon>
        <taxon>Micrococcales</taxon>
        <taxon>Sanguibacteraceae</taxon>
        <taxon>Sanguibacter</taxon>
    </lineage>
</organism>
<feature type="transmembrane region" description="Helical" evidence="7">
    <location>
        <begin position="39"/>
        <end position="60"/>
    </location>
</feature>
<evidence type="ECO:0000256" key="7">
    <source>
        <dbReference type="SAM" id="Phobius"/>
    </source>
</evidence>
<dbReference type="GO" id="GO:0005886">
    <property type="term" value="C:plasma membrane"/>
    <property type="evidence" value="ECO:0007669"/>
    <property type="project" value="UniProtKB-SubCell"/>
</dbReference>
<evidence type="ECO:0000256" key="6">
    <source>
        <dbReference type="ARBA" id="ARBA00023136"/>
    </source>
</evidence>
<evidence type="ECO:0000313" key="10">
    <source>
        <dbReference type="Proteomes" id="UP000225548"/>
    </source>
</evidence>
<keyword evidence="10" id="KW-1185">Reference proteome</keyword>
<dbReference type="InterPro" id="IPR011701">
    <property type="entry name" value="MFS"/>
</dbReference>
<dbReference type="AlphaFoldDB" id="A0A2A9E0J9"/>
<dbReference type="PANTHER" id="PTHR23517:SF2">
    <property type="entry name" value="MULTIDRUG RESISTANCE PROTEIN MDTH"/>
    <property type="match status" value="1"/>
</dbReference>
<dbReference type="EMBL" id="PDJG01000001">
    <property type="protein sequence ID" value="PFG32363.1"/>
    <property type="molecule type" value="Genomic_DNA"/>
</dbReference>
<dbReference type="InterPro" id="IPR050171">
    <property type="entry name" value="MFS_Transporters"/>
</dbReference>
<feature type="transmembrane region" description="Helical" evidence="7">
    <location>
        <begin position="148"/>
        <end position="168"/>
    </location>
</feature>
<feature type="transmembrane region" description="Helical" evidence="7">
    <location>
        <begin position="244"/>
        <end position="265"/>
    </location>
</feature>
<evidence type="ECO:0000256" key="1">
    <source>
        <dbReference type="ARBA" id="ARBA00004651"/>
    </source>
</evidence>
<sequence length="405" mass="42074">MSRRDPGRQRTSPALWVLYTDTFTMAVGFYMLVPLLAVHFLDGLGMAIALVGVLSAIRSISQNGLMPVAGWIADRVDYKRAISVGVLIRAAGFAMFGVVDSTSGLVVASVLTGMGGALFHPASYAAYAALAQGRDRIKVYATREMVSNLGFVVGPVVGGLVAGLDFSYVSWTSAGLFVMVLFVTLVGLPNGLAGRREEKVSLRKVFADRAFVRYCVLASALWFLVSQLYLVVPVRARDVLPGTAGLGVVYSAAAVLMVATTIPIAKLTSTRMRPASVLALGALALSSGIAVMGLWDTAAGLFVGVGVFTLGQIVTQPTMNAIAAGYAKDGSVASYFGVQGLAFAIGGVIGNTMGGLLYTLAGGSGGVALVPWFVFLVWGAVLALVLLRPGALTPVAVDPKPDAED</sequence>
<feature type="transmembrane region" description="Helical" evidence="7">
    <location>
        <begin position="214"/>
        <end position="232"/>
    </location>
</feature>